<keyword evidence="5 12" id="KW-1003">Cell membrane</keyword>
<accession>A0A1G7ND09</accession>
<evidence type="ECO:0000313" key="15">
    <source>
        <dbReference type="Proteomes" id="UP000199415"/>
    </source>
</evidence>
<evidence type="ECO:0000256" key="13">
    <source>
        <dbReference type="SAM" id="MobiDB-lite"/>
    </source>
</evidence>
<protein>
    <recommendedName>
        <fullName evidence="3 12">Protein-export membrane protein SecG</fullName>
    </recommendedName>
</protein>
<dbReference type="EMBL" id="FNCE01000002">
    <property type="protein sequence ID" value="SDF71219.1"/>
    <property type="molecule type" value="Genomic_DNA"/>
</dbReference>
<keyword evidence="4 12" id="KW-0813">Transport</keyword>
<dbReference type="GO" id="GO:0005886">
    <property type="term" value="C:plasma membrane"/>
    <property type="evidence" value="ECO:0007669"/>
    <property type="project" value="UniProtKB-SubCell"/>
</dbReference>
<evidence type="ECO:0000256" key="9">
    <source>
        <dbReference type="ARBA" id="ARBA00023010"/>
    </source>
</evidence>
<keyword evidence="6 12" id="KW-0812">Transmembrane</keyword>
<name>A0A1G7ND09_9PROT</name>
<comment type="function">
    <text evidence="11 12">Involved in protein export. Participates in an early event of protein translocation.</text>
</comment>
<evidence type="ECO:0000256" key="7">
    <source>
        <dbReference type="ARBA" id="ARBA00022927"/>
    </source>
</evidence>
<feature type="compositionally biased region" description="Low complexity" evidence="13">
    <location>
        <begin position="104"/>
        <end position="119"/>
    </location>
</feature>
<dbReference type="AlphaFoldDB" id="A0A1G7ND09"/>
<evidence type="ECO:0000256" key="11">
    <source>
        <dbReference type="ARBA" id="ARBA00025182"/>
    </source>
</evidence>
<feature type="transmembrane region" description="Helical" evidence="12">
    <location>
        <begin position="57"/>
        <end position="80"/>
    </location>
</feature>
<dbReference type="GO" id="GO:0009306">
    <property type="term" value="P:protein secretion"/>
    <property type="evidence" value="ECO:0007669"/>
    <property type="project" value="UniProtKB-UniRule"/>
</dbReference>
<evidence type="ECO:0000256" key="10">
    <source>
        <dbReference type="ARBA" id="ARBA00023136"/>
    </source>
</evidence>
<evidence type="ECO:0000256" key="6">
    <source>
        <dbReference type="ARBA" id="ARBA00022692"/>
    </source>
</evidence>
<dbReference type="PRINTS" id="PR01651">
    <property type="entry name" value="SECGEXPORT"/>
</dbReference>
<evidence type="ECO:0000256" key="8">
    <source>
        <dbReference type="ARBA" id="ARBA00022989"/>
    </source>
</evidence>
<evidence type="ECO:0000313" key="14">
    <source>
        <dbReference type="EMBL" id="SDF71219.1"/>
    </source>
</evidence>
<gene>
    <name evidence="14" type="ORF">SAMN05216241_10295</name>
</gene>
<reference evidence="14 15" key="1">
    <citation type="submission" date="2016-10" db="EMBL/GenBank/DDBJ databases">
        <authorList>
            <person name="de Groot N.N."/>
        </authorList>
    </citation>
    <scope>NUCLEOTIDE SEQUENCE [LARGE SCALE GENOMIC DNA]</scope>
    <source>
        <strain evidence="14 15">DSM 25584</strain>
    </source>
</reference>
<dbReference type="STRING" id="1082479.SAMN05216241_10295"/>
<feature type="region of interest" description="Disordered" evidence="13">
    <location>
        <begin position="90"/>
        <end position="131"/>
    </location>
</feature>
<dbReference type="PANTHER" id="PTHR34182">
    <property type="entry name" value="PROTEIN-EXPORT MEMBRANE PROTEIN SECG"/>
    <property type="match status" value="1"/>
</dbReference>
<dbReference type="GO" id="GO:0043952">
    <property type="term" value="P:protein transport by the Sec complex"/>
    <property type="evidence" value="ECO:0007669"/>
    <property type="project" value="TreeGrafter"/>
</dbReference>
<evidence type="ECO:0000256" key="12">
    <source>
        <dbReference type="RuleBase" id="RU365087"/>
    </source>
</evidence>
<dbReference type="Proteomes" id="UP000199415">
    <property type="component" value="Unassembled WGS sequence"/>
</dbReference>
<dbReference type="NCBIfam" id="TIGR00810">
    <property type="entry name" value="secG"/>
    <property type="match status" value="1"/>
</dbReference>
<keyword evidence="15" id="KW-1185">Reference proteome</keyword>
<keyword evidence="7 12" id="KW-0653">Protein transport</keyword>
<dbReference type="InterPro" id="IPR004692">
    <property type="entry name" value="SecG"/>
</dbReference>
<evidence type="ECO:0000256" key="3">
    <source>
        <dbReference type="ARBA" id="ARBA00017876"/>
    </source>
</evidence>
<dbReference type="GO" id="GO:0065002">
    <property type="term" value="P:intracellular protein transmembrane transport"/>
    <property type="evidence" value="ECO:0007669"/>
    <property type="project" value="TreeGrafter"/>
</dbReference>
<dbReference type="RefSeq" id="WP_090018743.1">
    <property type="nucleotide sequence ID" value="NZ_FNCE01000002.1"/>
</dbReference>
<evidence type="ECO:0000256" key="1">
    <source>
        <dbReference type="ARBA" id="ARBA00004651"/>
    </source>
</evidence>
<keyword evidence="10 12" id="KW-0472">Membrane</keyword>
<keyword evidence="9 12" id="KW-0811">Translocation</keyword>
<comment type="similarity">
    <text evidence="2 12">Belongs to the SecG family.</text>
</comment>
<sequence>MTTVLLVIHLLIAIAMIIIVLLQPSEGGLGGLGGGGGGGGAGGGLGALMSSRGAATVLTRATAVLAACFMATSIALTIFAGGNEASSVLEEVPAESGSGAQTQEAPAADGEASGASGDGQPSSDQPEVPVE</sequence>
<evidence type="ECO:0000256" key="5">
    <source>
        <dbReference type="ARBA" id="ARBA00022475"/>
    </source>
</evidence>
<keyword evidence="8 12" id="KW-1133">Transmembrane helix</keyword>
<evidence type="ECO:0000256" key="4">
    <source>
        <dbReference type="ARBA" id="ARBA00022448"/>
    </source>
</evidence>
<dbReference type="PANTHER" id="PTHR34182:SF1">
    <property type="entry name" value="PROTEIN-EXPORT MEMBRANE PROTEIN SECG"/>
    <property type="match status" value="1"/>
</dbReference>
<organism evidence="14 15">
    <name type="scientific">Limimonas halophila</name>
    <dbReference type="NCBI Taxonomy" id="1082479"/>
    <lineage>
        <taxon>Bacteria</taxon>
        <taxon>Pseudomonadati</taxon>
        <taxon>Pseudomonadota</taxon>
        <taxon>Alphaproteobacteria</taxon>
        <taxon>Rhodospirillales</taxon>
        <taxon>Rhodovibrionaceae</taxon>
        <taxon>Limimonas</taxon>
    </lineage>
</organism>
<dbReference type="Pfam" id="PF03840">
    <property type="entry name" value="SecG"/>
    <property type="match status" value="1"/>
</dbReference>
<dbReference type="GO" id="GO:0015450">
    <property type="term" value="F:protein-transporting ATPase activity"/>
    <property type="evidence" value="ECO:0007669"/>
    <property type="project" value="UniProtKB-UniRule"/>
</dbReference>
<comment type="subcellular location">
    <subcellularLocation>
        <location evidence="1 12">Cell membrane</location>
        <topology evidence="1 12">Multi-pass membrane protein</topology>
    </subcellularLocation>
</comment>
<evidence type="ECO:0000256" key="2">
    <source>
        <dbReference type="ARBA" id="ARBA00008445"/>
    </source>
</evidence>
<proteinExistence type="inferred from homology"/>
<feature type="transmembrane region" description="Helical" evidence="12">
    <location>
        <begin position="6"/>
        <end position="22"/>
    </location>
</feature>